<evidence type="ECO:0000313" key="10">
    <source>
        <dbReference type="Proteomes" id="UP000036243"/>
    </source>
</evidence>
<sequence>MKYVTLLLQVGVLYVFSLVGTWIQGVFHLSMPGSLIGMLMLFLLLSTRILPLKWFELGAEKLIVFLPLFLIPSTTGLMEYGSFLFSKGSIIFLLVVASTVVTLIVSGYISQLLITTKNKIDKVHDSNGLNYYYCSNLFLGDKAI</sequence>
<dbReference type="NCBIfam" id="NF002460">
    <property type="entry name" value="PRK01658.1"/>
    <property type="match status" value="1"/>
</dbReference>
<dbReference type="PANTHER" id="PTHR33931:SF6">
    <property type="entry name" value="INTEGRAL MEMBRANE PROTEIN YXZK-RELATED"/>
    <property type="match status" value="1"/>
</dbReference>
<feature type="transmembrane region" description="Helical" evidence="8">
    <location>
        <begin position="27"/>
        <end position="50"/>
    </location>
</feature>
<organism evidence="9 10">
    <name type="scientific">Bacillus cereus</name>
    <dbReference type="NCBI Taxonomy" id="1396"/>
    <lineage>
        <taxon>Bacteria</taxon>
        <taxon>Bacillati</taxon>
        <taxon>Bacillota</taxon>
        <taxon>Bacilli</taxon>
        <taxon>Bacillales</taxon>
        <taxon>Bacillaceae</taxon>
        <taxon>Bacillus</taxon>
        <taxon>Bacillus cereus group</taxon>
    </lineage>
</organism>
<evidence type="ECO:0000256" key="6">
    <source>
        <dbReference type="ARBA" id="ARBA00022989"/>
    </source>
</evidence>
<keyword evidence="6 8" id="KW-1133">Transmembrane helix</keyword>
<keyword evidence="4 8" id="KW-0812">Transmembrane</keyword>
<dbReference type="PANTHER" id="PTHR33931">
    <property type="entry name" value="HOLIN-LIKE PROTEIN CIDA-RELATED"/>
    <property type="match status" value="1"/>
</dbReference>
<dbReference type="Proteomes" id="UP000036243">
    <property type="component" value="Unassembled WGS sequence"/>
</dbReference>
<keyword evidence="5 8" id="KW-0204">Cytolysis</keyword>
<dbReference type="InterPro" id="IPR005538">
    <property type="entry name" value="LrgA/CidA"/>
</dbReference>
<dbReference type="Pfam" id="PF03788">
    <property type="entry name" value="LrgA"/>
    <property type="match status" value="1"/>
</dbReference>
<comment type="function">
    <text evidence="8">Increases the activity of extracellular murein hydrolases possibly by mediating their export via hole formation. Inhibited by the antiholin-like proteins LrgAB. In an unstressed cell, the LrgAB products probably inhibit the function of the CidA protein. When a cell is stressed by the addition of antibiotics or by other factors in the environment, CidA possibly oligomerizes within the bacterial cell membrane, creating lesions that disrupt the proton motive force, which in turn results in loss of cell viability. These lesions are also hypothesized to regulate the subsequent cell lysis by either allowing the murein hydrolases access to the cell wall substrate and/or regulating their activity by a possible change in the cell wall pH that results from loss of membrane potential.</text>
</comment>
<evidence type="ECO:0000256" key="7">
    <source>
        <dbReference type="ARBA" id="ARBA00023136"/>
    </source>
</evidence>
<evidence type="ECO:0000256" key="1">
    <source>
        <dbReference type="ARBA" id="ARBA00004651"/>
    </source>
</evidence>
<comment type="subcellular location">
    <subcellularLocation>
        <location evidence="1 8">Cell membrane</location>
        <topology evidence="1 8">Multi-pass membrane protein</topology>
    </subcellularLocation>
</comment>
<dbReference type="GO" id="GO:0005886">
    <property type="term" value="C:plasma membrane"/>
    <property type="evidence" value="ECO:0007669"/>
    <property type="project" value="UniProtKB-SubCell"/>
</dbReference>
<evidence type="ECO:0000256" key="3">
    <source>
        <dbReference type="ARBA" id="ARBA00022475"/>
    </source>
</evidence>
<keyword evidence="3 8" id="KW-1003">Cell membrane</keyword>
<dbReference type="AlphaFoldDB" id="A0A9X0G3F7"/>
<reference evidence="9 10" key="1">
    <citation type="submission" date="2015-02" db="EMBL/GenBank/DDBJ databases">
        <title>Evolution of B. cereus sensu lato: Distribution, horizontal transfer and duplication of chromosomal virulence genes.</title>
        <authorList>
            <person name="Boehm M.-E."/>
            <person name="Huptas C."/>
            <person name="Krey V.M."/>
            <person name="Scherer S."/>
        </authorList>
    </citation>
    <scope>NUCLEOTIDE SEQUENCE [LARGE SCALE GENOMIC DNA]</scope>
    <source>
        <strain evidence="9 10">#17</strain>
    </source>
</reference>
<proteinExistence type="inferred from homology"/>
<name>A0A9X0G3F7_BACCE</name>
<dbReference type="GO" id="GO:0031640">
    <property type="term" value="P:killing of cells of another organism"/>
    <property type="evidence" value="ECO:0007669"/>
    <property type="project" value="UniProtKB-KW"/>
</dbReference>
<dbReference type="GO" id="GO:0012501">
    <property type="term" value="P:programmed cell death"/>
    <property type="evidence" value="ECO:0007669"/>
    <property type="project" value="UniProtKB-UniRule"/>
</dbReference>
<protein>
    <recommendedName>
        <fullName evidence="8">Holin-like protein CidA</fullName>
    </recommendedName>
</protein>
<dbReference type="EMBL" id="JYFW01000039">
    <property type="protein sequence ID" value="KMP13632.1"/>
    <property type="molecule type" value="Genomic_DNA"/>
</dbReference>
<dbReference type="HAMAP" id="MF_01143">
    <property type="entry name" value="CidA"/>
    <property type="match status" value="1"/>
</dbReference>
<feature type="transmembrane region" description="Helical" evidence="8">
    <location>
        <begin position="62"/>
        <end position="83"/>
    </location>
</feature>
<evidence type="ECO:0000256" key="8">
    <source>
        <dbReference type="HAMAP-Rule" id="MF_01143"/>
    </source>
</evidence>
<evidence type="ECO:0000313" key="9">
    <source>
        <dbReference type="EMBL" id="KMP13632.1"/>
    </source>
</evidence>
<evidence type="ECO:0000256" key="4">
    <source>
        <dbReference type="ARBA" id="ARBA00022692"/>
    </source>
</evidence>
<keyword evidence="7 8" id="KW-0472">Membrane</keyword>
<evidence type="ECO:0000256" key="2">
    <source>
        <dbReference type="ARBA" id="ARBA00010166"/>
    </source>
</evidence>
<comment type="similarity">
    <text evidence="2 8">Belongs to the CidA/LrgA family. CidA subfamily.</text>
</comment>
<evidence type="ECO:0000256" key="5">
    <source>
        <dbReference type="ARBA" id="ARBA00022852"/>
    </source>
</evidence>
<comment type="caution">
    <text evidence="8">Lacks conserved residue(s) required for the propagation of feature annotation.</text>
</comment>
<feature type="transmembrane region" description="Helical" evidence="8">
    <location>
        <begin position="89"/>
        <end position="109"/>
    </location>
</feature>
<dbReference type="InterPro" id="IPR023760">
    <property type="entry name" value="Holin-like_CidA"/>
</dbReference>
<accession>A0A9X0G3F7</accession>
<comment type="caution">
    <text evidence="9">The sequence shown here is derived from an EMBL/GenBank/DDBJ whole genome shotgun (WGS) entry which is preliminary data.</text>
</comment>
<dbReference type="GO" id="GO:0019835">
    <property type="term" value="P:cytolysis"/>
    <property type="evidence" value="ECO:0007669"/>
    <property type="project" value="UniProtKB-UniRule"/>
</dbReference>
<gene>
    <name evidence="8" type="primary">cidA</name>
    <name evidence="9" type="ORF">TQ94_20480</name>
</gene>